<evidence type="ECO:0008006" key="5">
    <source>
        <dbReference type="Google" id="ProtNLM"/>
    </source>
</evidence>
<feature type="transmembrane region" description="Helical" evidence="2">
    <location>
        <begin position="373"/>
        <end position="392"/>
    </location>
</feature>
<keyword evidence="2" id="KW-0812">Transmembrane</keyword>
<feature type="transmembrane region" description="Helical" evidence="2">
    <location>
        <begin position="431"/>
        <end position="451"/>
    </location>
</feature>
<name>A0ABW5AKU6_9BRAD</name>
<feature type="transmembrane region" description="Helical" evidence="2">
    <location>
        <begin position="32"/>
        <end position="53"/>
    </location>
</feature>
<feature type="region of interest" description="Disordered" evidence="1">
    <location>
        <begin position="1"/>
        <end position="25"/>
    </location>
</feature>
<feature type="transmembrane region" description="Helical" evidence="2">
    <location>
        <begin position="458"/>
        <end position="476"/>
    </location>
</feature>
<gene>
    <name evidence="3" type="ORF">ACFSOX_15615</name>
</gene>
<reference evidence="4" key="1">
    <citation type="journal article" date="2019" name="Int. J. Syst. Evol. Microbiol.">
        <title>The Global Catalogue of Microorganisms (GCM) 10K type strain sequencing project: providing services to taxonomists for standard genome sequencing and annotation.</title>
        <authorList>
            <consortium name="The Broad Institute Genomics Platform"/>
            <consortium name="The Broad Institute Genome Sequencing Center for Infectious Disease"/>
            <person name="Wu L."/>
            <person name="Ma J."/>
        </authorList>
    </citation>
    <scope>NUCLEOTIDE SEQUENCE [LARGE SCALE GENOMIC DNA]</scope>
    <source>
        <strain evidence="4">CGMCC 1.6774</strain>
    </source>
</reference>
<feature type="transmembrane region" description="Helical" evidence="2">
    <location>
        <begin position="164"/>
        <end position="185"/>
    </location>
</feature>
<dbReference type="Proteomes" id="UP001597314">
    <property type="component" value="Unassembled WGS sequence"/>
</dbReference>
<feature type="compositionally biased region" description="Low complexity" evidence="1">
    <location>
        <begin position="8"/>
        <end position="25"/>
    </location>
</feature>
<feature type="transmembrane region" description="Helical" evidence="2">
    <location>
        <begin position="259"/>
        <end position="281"/>
    </location>
</feature>
<keyword evidence="4" id="KW-1185">Reference proteome</keyword>
<organism evidence="3 4">
    <name type="scientific">Rhodoplanes azumiensis</name>
    <dbReference type="NCBI Taxonomy" id="1897628"/>
    <lineage>
        <taxon>Bacteria</taxon>
        <taxon>Pseudomonadati</taxon>
        <taxon>Pseudomonadota</taxon>
        <taxon>Alphaproteobacteria</taxon>
        <taxon>Hyphomicrobiales</taxon>
        <taxon>Nitrobacteraceae</taxon>
        <taxon>Rhodoplanes</taxon>
    </lineage>
</organism>
<feature type="transmembrane region" description="Helical" evidence="2">
    <location>
        <begin position="488"/>
        <end position="507"/>
    </location>
</feature>
<evidence type="ECO:0000313" key="3">
    <source>
        <dbReference type="EMBL" id="MFD2183583.1"/>
    </source>
</evidence>
<feature type="transmembrane region" description="Helical" evidence="2">
    <location>
        <begin position="121"/>
        <end position="144"/>
    </location>
</feature>
<accession>A0ABW5AKU6</accession>
<dbReference type="RefSeq" id="WP_378478739.1">
    <property type="nucleotide sequence ID" value="NZ_JBHUIW010000018.1"/>
</dbReference>
<feature type="transmembrane region" description="Helical" evidence="2">
    <location>
        <begin position="514"/>
        <end position="532"/>
    </location>
</feature>
<dbReference type="EMBL" id="JBHUIW010000018">
    <property type="protein sequence ID" value="MFD2183583.1"/>
    <property type="molecule type" value="Genomic_DNA"/>
</dbReference>
<feature type="transmembrane region" description="Helical" evidence="2">
    <location>
        <begin position="192"/>
        <end position="213"/>
    </location>
</feature>
<keyword evidence="2" id="KW-0472">Membrane</keyword>
<keyword evidence="2" id="KW-1133">Transmembrane helix</keyword>
<evidence type="ECO:0000313" key="4">
    <source>
        <dbReference type="Proteomes" id="UP001597314"/>
    </source>
</evidence>
<feature type="transmembrane region" description="Helical" evidence="2">
    <location>
        <begin position="302"/>
        <end position="323"/>
    </location>
</feature>
<evidence type="ECO:0000256" key="2">
    <source>
        <dbReference type="SAM" id="Phobius"/>
    </source>
</evidence>
<protein>
    <recommendedName>
        <fullName evidence="5">Glycosyltransferase RgtA/B/C/D-like domain-containing protein</fullName>
    </recommendedName>
</protein>
<evidence type="ECO:0000256" key="1">
    <source>
        <dbReference type="SAM" id="MobiDB-lite"/>
    </source>
</evidence>
<feature type="transmembrane region" description="Helical" evidence="2">
    <location>
        <begin position="343"/>
        <end position="361"/>
    </location>
</feature>
<sequence length="676" mass="70172">MLGDLPFTAARSSSRPPSAAPATPAPRWAGRLAVLVVAALALALAAAMLRAYWWAPETLWTDVHHDRDGHFGFGLDLALALRTGDLGGFVSHLSRSVVWPPVNGLLLAAVMLPGGPDLRLAIVPALLGWILTVVLTAVLARRLVETSPGAPSGAVPPGAGSPSAGPAGAVAAAVAGALALSAPAFALLGSDVMLETLGAALSALTLLCFLRAMETPRHHGTGTDAGTESGTESGVGEAVRRWRMLGLVLTVLFFHKGNYWGLVVASLVVTVAIESGVGLVRRARAAVGPVRALRPGRVVTRLSTDPLLIAALGVAVLVAVIYRRGPTSLDLFGRPVSLYPPENLVTVAYALLFARAVVAWRRHRDRLASALGVPGRAILAWHVLPVAVSFLIPKRLPGFLWFVSPANGPADATFEPLSTARFYATAAADGFHATPTVAVATLVLFATALVFKRRWPPGGRAVIALALVGTAGVIVHPHHQARFLASWLFAWWVGAGVGAGVLVAALARRWPAGAMVAGTAVSAGALVAAVTLPGPPSAAARAVAIRETSPSTLALVTPLLPELVGARTIGVVSSTGRTPFFAWALRVVCRCAVPVTTPWMTSGSSREAVAREVAGWLATTPADRLLVADIPMSALHMKEPGFAGAIDALATQTRYVPRGRVAVPAFSATVSVWERR</sequence>
<comment type="caution">
    <text evidence="3">The sequence shown here is derived from an EMBL/GenBank/DDBJ whole genome shotgun (WGS) entry which is preliminary data.</text>
</comment>
<proteinExistence type="predicted"/>